<keyword evidence="1" id="KW-0802">TPR repeat</keyword>
<feature type="transmembrane region" description="Helical" evidence="2">
    <location>
        <begin position="300"/>
        <end position="319"/>
    </location>
</feature>
<dbReference type="EMBL" id="JBHUDZ010000012">
    <property type="protein sequence ID" value="MFD1603585.1"/>
    <property type="molecule type" value="Genomic_DNA"/>
</dbReference>
<dbReference type="SMART" id="SM00028">
    <property type="entry name" value="TPR"/>
    <property type="match status" value="2"/>
</dbReference>
<feature type="repeat" description="TPR" evidence="1">
    <location>
        <begin position="106"/>
        <end position="139"/>
    </location>
</feature>
<evidence type="ECO:0000256" key="2">
    <source>
        <dbReference type="SAM" id="Phobius"/>
    </source>
</evidence>
<name>A0ABW4HED8_9FLAO</name>
<sequence length="331" mass="38727">MNRFKVFLIVLVLISSKGFACLNWDIKRLKNKVEVYHDHKEYYVPRGHEFKIKDFPSLILDLEKGYEKTKDIDYLSDKGYVLIIQGKYEEALKLYLEIEKIKPNRYSTASNLGTTYELMGENEKAYEWIKKSIEINPKSHEESEWLHLKILEAKIKKIQNPTGEFFIGTNFGSEVLPKTKLSDEELTKLQDALFFQLNERISFIKPKDKIISVLLFELGNITLLNEAISDEASEIYELSKKYGFQNNLLNERLIICYKKMNEFSLRNNEELNKMASREQNLSDKLIKKARKNDNHFGKTILFSLAINVILLICSIVFFIKWRKLKKAATAS</sequence>
<gene>
    <name evidence="3" type="ORF">ACFSC2_12640</name>
</gene>
<keyword evidence="4" id="KW-1185">Reference proteome</keyword>
<dbReference type="Pfam" id="PF13181">
    <property type="entry name" value="TPR_8"/>
    <property type="match status" value="2"/>
</dbReference>
<keyword evidence="2" id="KW-0812">Transmembrane</keyword>
<keyword evidence="2" id="KW-0472">Membrane</keyword>
<proteinExistence type="predicted"/>
<dbReference type="SUPFAM" id="SSF48452">
    <property type="entry name" value="TPR-like"/>
    <property type="match status" value="1"/>
</dbReference>
<reference evidence="4" key="1">
    <citation type="journal article" date="2019" name="Int. J. Syst. Evol. Microbiol.">
        <title>The Global Catalogue of Microorganisms (GCM) 10K type strain sequencing project: providing services to taxonomists for standard genome sequencing and annotation.</title>
        <authorList>
            <consortium name="The Broad Institute Genomics Platform"/>
            <consortium name="The Broad Institute Genome Sequencing Center for Infectious Disease"/>
            <person name="Wu L."/>
            <person name="Ma J."/>
        </authorList>
    </citation>
    <scope>NUCLEOTIDE SEQUENCE [LARGE SCALE GENOMIC DNA]</scope>
    <source>
        <strain evidence="4">CCUG 70865</strain>
    </source>
</reference>
<evidence type="ECO:0000313" key="4">
    <source>
        <dbReference type="Proteomes" id="UP001597138"/>
    </source>
</evidence>
<dbReference type="PROSITE" id="PS50005">
    <property type="entry name" value="TPR"/>
    <property type="match status" value="2"/>
</dbReference>
<protein>
    <submittedName>
        <fullName evidence="3">Tetratricopeptide repeat protein</fullName>
    </submittedName>
</protein>
<evidence type="ECO:0000313" key="3">
    <source>
        <dbReference type="EMBL" id="MFD1603585.1"/>
    </source>
</evidence>
<feature type="repeat" description="TPR" evidence="1">
    <location>
        <begin position="72"/>
        <end position="105"/>
    </location>
</feature>
<dbReference type="RefSeq" id="WP_379815079.1">
    <property type="nucleotide sequence ID" value="NZ_JBHUDZ010000012.1"/>
</dbReference>
<accession>A0ABW4HED8</accession>
<organism evidence="3 4">
    <name type="scientific">Flavobacterium artemisiae</name>
    <dbReference type="NCBI Taxonomy" id="2126556"/>
    <lineage>
        <taxon>Bacteria</taxon>
        <taxon>Pseudomonadati</taxon>
        <taxon>Bacteroidota</taxon>
        <taxon>Flavobacteriia</taxon>
        <taxon>Flavobacteriales</taxon>
        <taxon>Flavobacteriaceae</taxon>
        <taxon>Flavobacterium</taxon>
    </lineage>
</organism>
<dbReference type="InterPro" id="IPR011990">
    <property type="entry name" value="TPR-like_helical_dom_sf"/>
</dbReference>
<evidence type="ECO:0000256" key="1">
    <source>
        <dbReference type="PROSITE-ProRule" id="PRU00339"/>
    </source>
</evidence>
<dbReference type="Proteomes" id="UP001597138">
    <property type="component" value="Unassembled WGS sequence"/>
</dbReference>
<keyword evidence="2" id="KW-1133">Transmembrane helix</keyword>
<comment type="caution">
    <text evidence="3">The sequence shown here is derived from an EMBL/GenBank/DDBJ whole genome shotgun (WGS) entry which is preliminary data.</text>
</comment>
<dbReference type="Gene3D" id="1.25.40.10">
    <property type="entry name" value="Tetratricopeptide repeat domain"/>
    <property type="match status" value="1"/>
</dbReference>
<dbReference type="InterPro" id="IPR019734">
    <property type="entry name" value="TPR_rpt"/>
</dbReference>